<keyword evidence="2" id="KW-1185">Reference proteome</keyword>
<evidence type="ECO:0000313" key="2">
    <source>
        <dbReference type="Proteomes" id="UP001606300"/>
    </source>
</evidence>
<evidence type="ECO:0008006" key="3">
    <source>
        <dbReference type="Google" id="ProtNLM"/>
    </source>
</evidence>
<gene>
    <name evidence="1" type="ORF">ACG02S_25385</name>
</gene>
<proteinExistence type="predicted"/>
<name>A0ABW7EUT9_9BURK</name>
<dbReference type="RefSeq" id="WP_394473289.1">
    <property type="nucleotide sequence ID" value="NZ_JBIGHY010000019.1"/>
</dbReference>
<comment type="caution">
    <text evidence="1">The sequence shown here is derived from an EMBL/GenBank/DDBJ whole genome shotgun (WGS) entry which is preliminary data.</text>
</comment>
<dbReference type="EMBL" id="JBIGHY010000019">
    <property type="protein sequence ID" value="MFG6417231.1"/>
    <property type="molecule type" value="Genomic_DNA"/>
</dbReference>
<protein>
    <recommendedName>
        <fullName evidence="3">TerB-C domain-containing protein</fullName>
    </recommendedName>
</protein>
<dbReference type="Proteomes" id="UP001606300">
    <property type="component" value="Unassembled WGS sequence"/>
</dbReference>
<sequence>MTARPASLDTLLDLTPQQRNLLLMRPLYQLELTKNKFSDSTADGRGLFEGVDTHYLTLAALTYMMEGTAVAVGYTLEEVLHHLVSIVQRMKPAADAGQCRRIAEIVLDAVDNASNNYLAHTYDYFHGPSGEFRVVSFRLTAHEPDLEDIWRYRPTAEGYLVLMGMLDLKVEDHQILVERMLQLLIERGRFDQAYEFARRARMLSIEHRQQIRDFIHQAWRAPGSVAWARDIAPRLNEARQHIHARQEEDRRMEESVREQLIQVTDPQARQQLGRLDEVLKSASSVRAHLQVDVTGAGDKFMSAQAGAFRSRRPSSFPDLETGLLPDALATSQQELVKHVDEVMLSLYPAVFPKAPDLSDLLALLLTKREFDAPGDEIGEFGEMVPFVVYEDPFPEEMAQAIQAWIGRKFAIGGSWTIDELLAAAEDEDMSLLERQCIVYALYRSFPDSENLFKGMKARTDGTFDSDVAAGDNLRFDSVEIR</sequence>
<evidence type="ECO:0000313" key="1">
    <source>
        <dbReference type="EMBL" id="MFG6417231.1"/>
    </source>
</evidence>
<accession>A0ABW7EUT9</accession>
<organism evidence="1 2">
    <name type="scientific">Pelomonas dachongensis</name>
    <dbReference type="NCBI Taxonomy" id="3299029"/>
    <lineage>
        <taxon>Bacteria</taxon>
        <taxon>Pseudomonadati</taxon>
        <taxon>Pseudomonadota</taxon>
        <taxon>Betaproteobacteria</taxon>
        <taxon>Burkholderiales</taxon>
        <taxon>Sphaerotilaceae</taxon>
        <taxon>Roseateles</taxon>
    </lineage>
</organism>
<reference evidence="1 2" key="1">
    <citation type="submission" date="2024-09" db="EMBL/GenBank/DDBJ databases">
        <title>Novel species of the genus Pelomonas and Roseateles isolated from streams.</title>
        <authorList>
            <person name="Lu H."/>
        </authorList>
    </citation>
    <scope>NUCLEOTIDE SEQUENCE [LARGE SCALE GENOMIC DNA]</scope>
    <source>
        <strain evidence="1 2">DC23W</strain>
    </source>
</reference>